<proteinExistence type="predicted"/>
<dbReference type="PANTHER" id="PTHR41386:SF1">
    <property type="entry name" value="MEMBRANE PROTEIN"/>
    <property type="match status" value="1"/>
</dbReference>
<comment type="caution">
    <text evidence="2">The sequence shown here is derived from an EMBL/GenBank/DDBJ whole genome shotgun (WGS) entry which is preliminary data.</text>
</comment>
<dbReference type="PANTHER" id="PTHR41386">
    <property type="entry name" value="INTEGRAL MEMBRANE PROTEIN-RELATED"/>
    <property type="match status" value="1"/>
</dbReference>
<accession>A0ABR7Z570</accession>
<sequence length="180" mass="20006">MTSKHPLDTAAQHFFGKGARALDPEEIHVLEQMKEHRPVSRDAADASDDVATFGDRLADRVAAVGGSWAFIITFGVILLGWMLLNSDVLGHFGLAFDPYPYIFLNLMLSTLAAIQAPVIMMSQNRQSAKDRIAASLDYEVNLRTEIEIMHLHDKIDSLIVERLDRILARLERQAGPVAPD</sequence>
<keyword evidence="1" id="KW-1133">Transmembrane helix</keyword>
<dbReference type="EMBL" id="JAAOCA010000023">
    <property type="protein sequence ID" value="MBD1600646.1"/>
    <property type="molecule type" value="Genomic_DNA"/>
</dbReference>
<evidence type="ECO:0000256" key="1">
    <source>
        <dbReference type="SAM" id="Phobius"/>
    </source>
</evidence>
<keyword evidence="1" id="KW-0472">Membrane</keyword>
<feature type="transmembrane region" description="Helical" evidence="1">
    <location>
        <begin position="101"/>
        <end position="121"/>
    </location>
</feature>
<keyword evidence="1" id="KW-0812">Transmembrane</keyword>
<evidence type="ECO:0000313" key="2">
    <source>
        <dbReference type="EMBL" id="MBD1600646.1"/>
    </source>
</evidence>
<evidence type="ECO:0000313" key="3">
    <source>
        <dbReference type="Proteomes" id="UP000805841"/>
    </source>
</evidence>
<dbReference type="Pfam" id="PF06210">
    <property type="entry name" value="DUF1003"/>
    <property type="match status" value="1"/>
</dbReference>
<dbReference type="InterPro" id="IPR010406">
    <property type="entry name" value="DUF1003"/>
</dbReference>
<protein>
    <submittedName>
        <fullName evidence="2">DUF1003 domain-containing protein</fullName>
    </submittedName>
</protein>
<dbReference type="Proteomes" id="UP000805841">
    <property type="component" value="Unassembled WGS sequence"/>
</dbReference>
<name>A0ABR7Z570_9PSED</name>
<reference evidence="2 3" key="1">
    <citation type="journal article" date="2020" name="Insects">
        <title>Bacteria Belonging to Pseudomonas typographi sp. nov. from the Bark Beetle Ips typographus Have Genomic Potential to Aid in the Host Ecology.</title>
        <authorList>
            <person name="Peral-Aranega E."/>
            <person name="Saati-Santamaria Z."/>
            <person name="Kolarik M."/>
            <person name="Rivas R."/>
            <person name="Garcia-Fraile P."/>
        </authorList>
    </citation>
    <scope>NUCLEOTIDE SEQUENCE [LARGE SCALE GENOMIC DNA]</scope>
    <source>
        <strain evidence="2 3">CA3A</strain>
    </source>
</reference>
<keyword evidence="3" id="KW-1185">Reference proteome</keyword>
<organism evidence="2 3">
    <name type="scientific">Pseudomonas typographi</name>
    <dbReference type="NCBI Taxonomy" id="2715964"/>
    <lineage>
        <taxon>Bacteria</taxon>
        <taxon>Pseudomonadati</taxon>
        <taxon>Pseudomonadota</taxon>
        <taxon>Gammaproteobacteria</taxon>
        <taxon>Pseudomonadales</taxon>
        <taxon>Pseudomonadaceae</taxon>
        <taxon>Pseudomonas</taxon>
    </lineage>
</organism>
<gene>
    <name evidence="2" type="ORF">HAQ05_18315</name>
</gene>
<feature type="transmembrane region" description="Helical" evidence="1">
    <location>
        <begin position="61"/>
        <end position="81"/>
    </location>
</feature>
<dbReference type="RefSeq" id="WP_190423115.1">
    <property type="nucleotide sequence ID" value="NZ_JAAOCA010000023.1"/>
</dbReference>